<gene>
    <name evidence="2" type="ORF">DPMN_149953</name>
</gene>
<reference evidence="2" key="2">
    <citation type="submission" date="2020-11" db="EMBL/GenBank/DDBJ databases">
        <authorList>
            <person name="McCartney M.A."/>
            <person name="Auch B."/>
            <person name="Kono T."/>
            <person name="Mallez S."/>
            <person name="Becker A."/>
            <person name="Gohl D.M."/>
            <person name="Silverstein K.A.T."/>
            <person name="Koren S."/>
            <person name="Bechman K.B."/>
            <person name="Herman A."/>
            <person name="Abrahante J.E."/>
            <person name="Garbe J."/>
        </authorList>
    </citation>
    <scope>NUCLEOTIDE SEQUENCE</scope>
    <source>
        <strain evidence="2">Duluth1</strain>
        <tissue evidence="2">Whole animal</tissue>
    </source>
</reference>
<protein>
    <submittedName>
        <fullName evidence="2">Uncharacterized protein</fullName>
    </submittedName>
</protein>
<evidence type="ECO:0000256" key="1">
    <source>
        <dbReference type="SAM" id="MobiDB-lite"/>
    </source>
</evidence>
<feature type="region of interest" description="Disordered" evidence="1">
    <location>
        <begin position="34"/>
        <end position="53"/>
    </location>
</feature>
<dbReference type="Proteomes" id="UP000828390">
    <property type="component" value="Unassembled WGS sequence"/>
</dbReference>
<evidence type="ECO:0000313" key="3">
    <source>
        <dbReference type="Proteomes" id="UP000828390"/>
    </source>
</evidence>
<name>A0A9D4J2W8_DREPO</name>
<feature type="compositionally biased region" description="Polar residues" evidence="1">
    <location>
        <begin position="37"/>
        <end position="53"/>
    </location>
</feature>
<dbReference type="EMBL" id="JAIWYP010000007">
    <property type="protein sequence ID" value="KAH3796385.1"/>
    <property type="molecule type" value="Genomic_DNA"/>
</dbReference>
<reference evidence="2" key="1">
    <citation type="journal article" date="2019" name="bioRxiv">
        <title>The Genome of the Zebra Mussel, Dreissena polymorpha: A Resource for Invasive Species Research.</title>
        <authorList>
            <person name="McCartney M.A."/>
            <person name="Auch B."/>
            <person name="Kono T."/>
            <person name="Mallez S."/>
            <person name="Zhang Y."/>
            <person name="Obille A."/>
            <person name="Becker A."/>
            <person name="Abrahante J.E."/>
            <person name="Garbe J."/>
            <person name="Badalamenti J.P."/>
            <person name="Herman A."/>
            <person name="Mangelson H."/>
            <person name="Liachko I."/>
            <person name="Sullivan S."/>
            <person name="Sone E.D."/>
            <person name="Koren S."/>
            <person name="Silverstein K.A.T."/>
            <person name="Beckman K.B."/>
            <person name="Gohl D.M."/>
        </authorList>
    </citation>
    <scope>NUCLEOTIDE SEQUENCE</scope>
    <source>
        <strain evidence="2">Duluth1</strain>
        <tissue evidence="2">Whole animal</tissue>
    </source>
</reference>
<evidence type="ECO:0000313" key="2">
    <source>
        <dbReference type="EMBL" id="KAH3796385.1"/>
    </source>
</evidence>
<keyword evidence="3" id="KW-1185">Reference proteome</keyword>
<proteinExistence type="predicted"/>
<accession>A0A9D4J2W8</accession>
<sequence>MSRSEEPTDRSLIYDNQMARIYINVLEESTSFRKLVPSQSGRQQQTLCKDSVR</sequence>
<comment type="caution">
    <text evidence="2">The sequence shown here is derived from an EMBL/GenBank/DDBJ whole genome shotgun (WGS) entry which is preliminary data.</text>
</comment>
<organism evidence="2 3">
    <name type="scientific">Dreissena polymorpha</name>
    <name type="common">Zebra mussel</name>
    <name type="synonym">Mytilus polymorpha</name>
    <dbReference type="NCBI Taxonomy" id="45954"/>
    <lineage>
        <taxon>Eukaryota</taxon>
        <taxon>Metazoa</taxon>
        <taxon>Spiralia</taxon>
        <taxon>Lophotrochozoa</taxon>
        <taxon>Mollusca</taxon>
        <taxon>Bivalvia</taxon>
        <taxon>Autobranchia</taxon>
        <taxon>Heteroconchia</taxon>
        <taxon>Euheterodonta</taxon>
        <taxon>Imparidentia</taxon>
        <taxon>Neoheterodontei</taxon>
        <taxon>Myida</taxon>
        <taxon>Dreissenoidea</taxon>
        <taxon>Dreissenidae</taxon>
        <taxon>Dreissena</taxon>
    </lineage>
</organism>
<dbReference type="AlphaFoldDB" id="A0A9D4J2W8"/>